<organism evidence="1 2">
    <name type="scientific">Chromobacterium sphagni</name>
    <dbReference type="NCBI Taxonomy" id="1903179"/>
    <lineage>
        <taxon>Bacteria</taxon>
        <taxon>Pseudomonadati</taxon>
        <taxon>Pseudomonadota</taxon>
        <taxon>Betaproteobacteria</taxon>
        <taxon>Neisseriales</taxon>
        <taxon>Chromobacteriaceae</taxon>
        <taxon>Chromobacterium</taxon>
    </lineage>
</organism>
<evidence type="ECO:0000313" key="2">
    <source>
        <dbReference type="Proteomes" id="UP000180088"/>
    </source>
</evidence>
<name>A0A1S1X571_9NEIS</name>
<dbReference type="STRING" id="1903179.BI347_14765"/>
<dbReference type="EMBL" id="MKCS01000001">
    <property type="protein sequence ID" value="OHX14628.1"/>
    <property type="molecule type" value="Genomic_DNA"/>
</dbReference>
<sequence length="108" mass="10947">MDSHDLAELLTGLASRFNNLMIATTGETSRQCGDLQDKLAGQAMAAIACDLDHAASAYADAVAALRGASQAADDAEKALAASGKSIEFVAKAIQLALRASILAASVLA</sequence>
<dbReference type="Proteomes" id="UP000180088">
    <property type="component" value="Unassembled WGS sequence"/>
</dbReference>
<proteinExistence type="predicted"/>
<dbReference type="OrthoDB" id="8595793at2"/>
<evidence type="ECO:0000313" key="1">
    <source>
        <dbReference type="EMBL" id="OHX14628.1"/>
    </source>
</evidence>
<comment type="caution">
    <text evidence="1">The sequence shown here is derived from an EMBL/GenBank/DDBJ whole genome shotgun (WGS) entry which is preliminary data.</text>
</comment>
<accession>A0A1S1X571</accession>
<reference evidence="1 2" key="1">
    <citation type="submission" date="2016-09" db="EMBL/GenBank/DDBJ databases">
        <title>Chromobacterium muskegensis sp. nov., an insecticidal bacterium isolated from Sphagnum bogs.</title>
        <authorList>
            <person name="Sparks M.E."/>
            <person name="Blackburn M.B."/>
            <person name="Gundersen-Rindal D.E."/>
            <person name="Mitchell A."/>
            <person name="Farrar R."/>
            <person name="Kuhar D."/>
        </authorList>
    </citation>
    <scope>NUCLEOTIDE SEQUENCE [LARGE SCALE GENOMIC DNA]</scope>
    <source>
        <strain evidence="1 2">37-2</strain>
    </source>
</reference>
<dbReference type="RefSeq" id="WP_071116192.1">
    <property type="nucleotide sequence ID" value="NZ_MKCS01000001.1"/>
</dbReference>
<gene>
    <name evidence="1" type="ORF">BI347_14765</name>
</gene>
<dbReference type="AlphaFoldDB" id="A0A1S1X571"/>
<protein>
    <submittedName>
        <fullName evidence="1">Uncharacterized protein</fullName>
    </submittedName>
</protein>